<comment type="similarity">
    <text evidence="1 5">Belongs to the D-isomer specific 2-hydroxyacid dehydrogenase family.</text>
</comment>
<keyword evidence="9" id="KW-1185">Reference proteome</keyword>
<dbReference type="AlphaFoldDB" id="A0A0S3Q066"/>
<evidence type="ECO:0000313" key="8">
    <source>
        <dbReference type="EMBL" id="BAT61569.1"/>
    </source>
</evidence>
<dbReference type="PANTHER" id="PTHR42789">
    <property type="entry name" value="D-ISOMER SPECIFIC 2-HYDROXYACID DEHYDROGENASE FAMILY PROTEIN (AFU_ORTHOLOGUE AFUA_6G10090)"/>
    <property type="match status" value="1"/>
</dbReference>
<dbReference type="InterPro" id="IPR029752">
    <property type="entry name" value="D-isomer_DH_CS1"/>
</dbReference>
<organism evidence="8 9">
    <name type="scientific">Variibacter gotjawalensis</name>
    <dbReference type="NCBI Taxonomy" id="1333996"/>
    <lineage>
        <taxon>Bacteria</taxon>
        <taxon>Pseudomonadati</taxon>
        <taxon>Pseudomonadota</taxon>
        <taxon>Alphaproteobacteria</taxon>
        <taxon>Hyphomicrobiales</taxon>
        <taxon>Nitrobacteraceae</taxon>
        <taxon>Variibacter</taxon>
    </lineage>
</organism>
<evidence type="ECO:0000256" key="1">
    <source>
        <dbReference type="ARBA" id="ARBA00005854"/>
    </source>
</evidence>
<evidence type="ECO:0000259" key="7">
    <source>
        <dbReference type="Pfam" id="PF02826"/>
    </source>
</evidence>
<dbReference type="Proteomes" id="UP000236884">
    <property type="component" value="Chromosome"/>
</dbReference>
<dbReference type="KEGG" id="vgo:GJW-30_1_04128"/>
<dbReference type="Gene3D" id="3.40.50.720">
    <property type="entry name" value="NAD(P)-binding Rossmann-like Domain"/>
    <property type="match status" value="2"/>
</dbReference>
<dbReference type="InterPro" id="IPR036291">
    <property type="entry name" value="NAD(P)-bd_dom_sf"/>
</dbReference>
<dbReference type="EMBL" id="AP014946">
    <property type="protein sequence ID" value="BAT61569.1"/>
    <property type="molecule type" value="Genomic_DNA"/>
</dbReference>
<sequence length="349" mass="38135">MVPNSKRVFYVEPHRSNRFLEVLGARQDVTLDALTHQSDKVEISRVLAGAHAYQVGASRQELVPHLHVTQSLIEQAPHLLIVSSNGAGFDTVDAKACTKAGILVVAQTGGNREAVAEHALGMMLALSKRFVETDRYMRRQNGISRNAFMGHDIIGKTIGIVGLGNVGTRTAELCRGLFRMRVLAYDPYLTTAQIAAHGAEKVELDQLMRESDFVSVHCPYNEETANMIGAPQYALMKPDAYFITTARGGIHDEAALVDVLKAKKIAGAGLDVWVDEPPPHDHPLMAFDTVIVTPHTAGVTHEARVNMGQIAADQMLLALDGGRAPRIQNPEVWSAYVERFRKEFGVTPA</sequence>
<evidence type="ECO:0000313" key="9">
    <source>
        <dbReference type="Proteomes" id="UP000236884"/>
    </source>
</evidence>
<protein>
    <submittedName>
        <fullName evidence="8">D-3-phosphoglycerate dehydrogenase</fullName>
        <ecNumber evidence="8">1.1.1.95</ecNumber>
    </submittedName>
</protein>
<evidence type="ECO:0000256" key="5">
    <source>
        <dbReference type="RuleBase" id="RU003719"/>
    </source>
</evidence>
<evidence type="ECO:0000256" key="3">
    <source>
        <dbReference type="ARBA" id="ARBA00023002"/>
    </source>
</evidence>
<dbReference type="PANTHER" id="PTHR42789:SF1">
    <property type="entry name" value="D-ISOMER SPECIFIC 2-HYDROXYACID DEHYDROGENASE FAMILY PROTEIN (AFU_ORTHOLOGUE AFUA_6G10090)"/>
    <property type="match status" value="1"/>
</dbReference>
<feature type="domain" description="D-isomer specific 2-hydroxyacid dehydrogenase NAD-binding" evidence="7">
    <location>
        <begin position="120"/>
        <end position="297"/>
    </location>
</feature>
<dbReference type="PROSITE" id="PS00065">
    <property type="entry name" value="D_2_HYDROXYACID_DH_1"/>
    <property type="match status" value="1"/>
</dbReference>
<dbReference type="CDD" id="cd12173">
    <property type="entry name" value="PGDH_4"/>
    <property type="match status" value="1"/>
</dbReference>
<accession>A0A0S3Q066</accession>
<dbReference type="OrthoDB" id="9793626at2"/>
<dbReference type="InterPro" id="IPR006139">
    <property type="entry name" value="D-isomer_2_OHA_DH_cat_dom"/>
</dbReference>
<dbReference type="Pfam" id="PF00389">
    <property type="entry name" value="2-Hacid_dh"/>
    <property type="match status" value="1"/>
</dbReference>
<dbReference type="SUPFAM" id="SSF51735">
    <property type="entry name" value="NAD(P)-binding Rossmann-fold domains"/>
    <property type="match status" value="1"/>
</dbReference>
<evidence type="ECO:0000256" key="2">
    <source>
        <dbReference type="ARBA" id="ARBA00022605"/>
    </source>
</evidence>
<dbReference type="RefSeq" id="WP_096358249.1">
    <property type="nucleotide sequence ID" value="NZ_AP014946.1"/>
</dbReference>
<gene>
    <name evidence="8" type="primary">serA_2</name>
    <name evidence="8" type="ORF">GJW-30_1_04128</name>
</gene>
<dbReference type="SUPFAM" id="SSF52283">
    <property type="entry name" value="Formate/glycerate dehydrogenase catalytic domain-like"/>
    <property type="match status" value="1"/>
</dbReference>
<evidence type="ECO:0000259" key="6">
    <source>
        <dbReference type="Pfam" id="PF00389"/>
    </source>
</evidence>
<reference evidence="8 9" key="1">
    <citation type="submission" date="2015-08" db="EMBL/GenBank/DDBJ databases">
        <title>Investigation of the bacterial diversity of lava forest soil.</title>
        <authorList>
            <person name="Lee J.S."/>
        </authorList>
    </citation>
    <scope>NUCLEOTIDE SEQUENCE [LARGE SCALE GENOMIC DNA]</scope>
    <source>
        <strain evidence="8 9">GJW-30</strain>
    </source>
</reference>
<evidence type="ECO:0000256" key="4">
    <source>
        <dbReference type="ARBA" id="ARBA00023027"/>
    </source>
</evidence>
<dbReference type="FunFam" id="3.40.50.720:FF:000203">
    <property type="entry name" value="D-3-phosphoglycerate dehydrogenase (SerA)"/>
    <property type="match status" value="1"/>
</dbReference>
<dbReference type="Pfam" id="PF02826">
    <property type="entry name" value="2-Hacid_dh_C"/>
    <property type="match status" value="1"/>
</dbReference>
<dbReference type="GO" id="GO:0008652">
    <property type="term" value="P:amino acid biosynthetic process"/>
    <property type="evidence" value="ECO:0007669"/>
    <property type="project" value="UniProtKB-KW"/>
</dbReference>
<dbReference type="GO" id="GO:0004617">
    <property type="term" value="F:phosphoglycerate dehydrogenase activity"/>
    <property type="evidence" value="ECO:0007669"/>
    <property type="project" value="UniProtKB-EC"/>
</dbReference>
<dbReference type="EC" id="1.1.1.95" evidence="8"/>
<keyword evidence="3 5" id="KW-0560">Oxidoreductase</keyword>
<keyword evidence="2" id="KW-0028">Amino-acid biosynthesis</keyword>
<dbReference type="GO" id="GO:0051287">
    <property type="term" value="F:NAD binding"/>
    <property type="evidence" value="ECO:0007669"/>
    <property type="project" value="InterPro"/>
</dbReference>
<keyword evidence="4" id="KW-0520">NAD</keyword>
<dbReference type="InterPro" id="IPR006140">
    <property type="entry name" value="D-isomer_DH_NAD-bd"/>
</dbReference>
<feature type="domain" description="D-isomer specific 2-hydroxyacid dehydrogenase catalytic" evidence="6">
    <location>
        <begin position="37"/>
        <end position="326"/>
    </location>
</feature>
<dbReference type="InterPro" id="IPR050857">
    <property type="entry name" value="D-2-hydroxyacid_DH"/>
</dbReference>
<name>A0A0S3Q066_9BRAD</name>
<proteinExistence type="inferred from homology"/>